<dbReference type="Gene3D" id="3.40.1570.10">
    <property type="entry name" value="HemS/ChuS/ChuX like domains"/>
    <property type="match status" value="1"/>
</dbReference>
<proteinExistence type="predicted"/>
<dbReference type="OrthoDB" id="10266716at2759"/>
<dbReference type="Proteomes" id="UP000236333">
    <property type="component" value="Unassembled WGS sequence"/>
</dbReference>
<dbReference type="AlphaFoldDB" id="A0A2J8A500"/>
<evidence type="ECO:0000313" key="2">
    <source>
        <dbReference type="Proteomes" id="UP000236333"/>
    </source>
</evidence>
<organism evidence="1 2">
    <name type="scientific">Tetrabaena socialis</name>
    <dbReference type="NCBI Taxonomy" id="47790"/>
    <lineage>
        <taxon>Eukaryota</taxon>
        <taxon>Viridiplantae</taxon>
        <taxon>Chlorophyta</taxon>
        <taxon>core chlorophytes</taxon>
        <taxon>Chlorophyceae</taxon>
        <taxon>CS clade</taxon>
        <taxon>Chlamydomonadales</taxon>
        <taxon>Tetrabaenaceae</taxon>
        <taxon>Tetrabaena</taxon>
    </lineage>
</organism>
<comment type="caution">
    <text evidence="1">The sequence shown here is derived from an EMBL/GenBank/DDBJ whole genome shotgun (WGS) entry which is preliminary data.</text>
</comment>
<gene>
    <name evidence="1" type="ORF">TSOC_005947</name>
</gene>
<dbReference type="InterPro" id="IPR053733">
    <property type="entry name" value="Heme_Transport_Util_sf"/>
</dbReference>
<reference evidence="1 2" key="1">
    <citation type="journal article" date="2017" name="Mol. Biol. Evol.">
        <title>The 4-celled Tetrabaena socialis nuclear genome reveals the essential components for genetic control of cell number at the origin of multicellularity in the volvocine lineage.</title>
        <authorList>
            <person name="Featherston J."/>
            <person name="Arakaki Y."/>
            <person name="Hanschen E.R."/>
            <person name="Ferris P.J."/>
            <person name="Michod R.E."/>
            <person name="Olson B.J.S.C."/>
            <person name="Nozaki H."/>
            <person name="Durand P.M."/>
        </authorList>
    </citation>
    <scope>NUCLEOTIDE SEQUENCE [LARGE SCALE GENOMIC DNA]</scope>
    <source>
        <strain evidence="1 2">NIES-571</strain>
    </source>
</reference>
<dbReference type="EMBL" id="PGGS01000172">
    <property type="protein sequence ID" value="PNH07604.1"/>
    <property type="molecule type" value="Genomic_DNA"/>
</dbReference>
<evidence type="ECO:0000313" key="1">
    <source>
        <dbReference type="EMBL" id="PNH07604.1"/>
    </source>
</evidence>
<accession>A0A2J8A500</accession>
<feature type="non-terminal residue" evidence="1">
    <location>
        <position position="99"/>
    </location>
</feature>
<keyword evidence="2" id="KW-1185">Reference proteome</keyword>
<name>A0A2J8A500_9CHLO</name>
<protein>
    <submittedName>
        <fullName evidence="1">Uncharacterized protein</fullName>
    </submittedName>
</protein>
<sequence length="99" mass="10637">VRYADIPGRGTLATIASADKSFECHITLSKVKEVRFAKSKAKAGDYDLYATRFVGDEGRVLMSVILHGQQGAYEPAAVEAWGGLAAKYGESLKFEAPSP</sequence>
<feature type="non-terminal residue" evidence="1">
    <location>
        <position position="1"/>
    </location>
</feature>